<reference evidence="1" key="1">
    <citation type="submission" date="2020-11" db="EMBL/GenBank/DDBJ databases">
        <authorList>
            <person name="Tran Van P."/>
        </authorList>
    </citation>
    <scope>NUCLEOTIDE SEQUENCE</scope>
</reference>
<proteinExistence type="predicted"/>
<evidence type="ECO:0000313" key="1">
    <source>
        <dbReference type="EMBL" id="CAD7606630.1"/>
    </source>
</evidence>
<dbReference type="PROSITE" id="PS51257">
    <property type="entry name" value="PROKAR_LIPOPROTEIN"/>
    <property type="match status" value="1"/>
</dbReference>
<protein>
    <submittedName>
        <fullName evidence="1">Uncharacterized protein</fullName>
    </submittedName>
</protein>
<accession>A0A7R9PQX2</accession>
<name>A0A7R9PQX2_TIMGE</name>
<dbReference type="AlphaFoldDB" id="A0A7R9PQX2"/>
<dbReference type="EMBL" id="OE845048">
    <property type="protein sequence ID" value="CAD7606630.1"/>
    <property type="molecule type" value="Genomic_DNA"/>
</dbReference>
<organism evidence="1">
    <name type="scientific">Timema genevievae</name>
    <name type="common">Walking stick</name>
    <dbReference type="NCBI Taxonomy" id="629358"/>
    <lineage>
        <taxon>Eukaryota</taxon>
        <taxon>Metazoa</taxon>
        <taxon>Ecdysozoa</taxon>
        <taxon>Arthropoda</taxon>
        <taxon>Hexapoda</taxon>
        <taxon>Insecta</taxon>
        <taxon>Pterygota</taxon>
        <taxon>Neoptera</taxon>
        <taxon>Polyneoptera</taxon>
        <taxon>Phasmatodea</taxon>
        <taxon>Timematodea</taxon>
        <taxon>Timematoidea</taxon>
        <taxon>Timematidae</taxon>
        <taxon>Timema</taxon>
    </lineage>
</organism>
<gene>
    <name evidence="1" type="ORF">TGEB3V08_LOCUS9928</name>
</gene>
<sequence>MKNPFGKTTLCTDGWDSTPCLPAIFSLVSCKSYTLDHAATKAHNESTRSINVLNDHHFVDPSRVDAEETLKMITRCKETCTPKPVVRDVGIMCSVTTRDVGVSHQSQNNRQIETCRNSETQCNIVPLKIDAASQCEKNFISCANVGILAKPRCFDVGVDNIISAKDTASSDDSTPNVKCDKCQVKKRNISTGHHNVEALAQDHLETGKEPVSLSFLGVTKPGQVVIKSVEKDDTPKIVKTSTKCIDTSHFYASRRKDIAINTIKATLVDVAVGSLSRSFDKHDVAIQVDAQLTGTKKFIVHSPNYSRIPRPVTVVKPSNNFNEFSGAHTVLNEDFKNNRTLRKQETYSKLTVLDDESNSSRSTSVRIEQNRVIDRQIDLSGSLNWSHLAQKQANPIPPRTAQLLAAGLETTLKCCAVIARGTKPTSILTALVFSPQEHCLYKFELNYIGFIGSNTLIFLFLLPFKTNHIISLVLLELPQALYPVVRLLLNVVKRVARHIFMQKILLGILEVPHTQDFRADSILQFEDGIAIGAALDRLVGTHIAE</sequence>